<keyword evidence="2" id="KW-1185">Reference proteome</keyword>
<dbReference type="AlphaFoldDB" id="A0A8B6EKU1"/>
<proteinExistence type="predicted"/>
<reference evidence="1" key="1">
    <citation type="submission" date="2018-11" db="EMBL/GenBank/DDBJ databases">
        <authorList>
            <person name="Alioto T."/>
            <person name="Alioto T."/>
        </authorList>
    </citation>
    <scope>NUCLEOTIDE SEQUENCE</scope>
</reference>
<protein>
    <submittedName>
        <fullName evidence="1">Uncharacterized protein</fullName>
    </submittedName>
</protein>
<dbReference type="Proteomes" id="UP000596742">
    <property type="component" value="Unassembled WGS sequence"/>
</dbReference>
<name>A0A8B6EKU1_MYTGA</name>
<dbReference type="OrthoDB" id="6091258at2759"/>
<comment type="caution">
    <text evidence="1">The sequence shown here is derived from an EMBL/GenBank/DDBJ whole genome shotgun (WGS) entry which is preliminary data.</text>
</comment>
<dbReference type="EMBL" id="UYJE01005351">
    <property type="protein sequence ID" value="VDI36584.1"/>
    <property type="molecule type" value="Genomic_DNA"/>
</dbReference>
<sequence length="195" mass="22562">MSYDINDFENDFYFLLEIKSYLKQYLEANTTSYEDTIRKGIYSKLTDGRSIRLVLPQGREGLRNISLDDINFVGFVGFSKPAEQLTETLKDEVWKIDGKLIEEFSNHGDILAYVTAERTVGGDSGNLVLLKSLEAIKEWTNCSIHHLAIREISPHYYSKVRIHRGRFVNGKTCTYQTLFIDYGFTPPNRFVKIWV</sequence>
<evidence type="ECO:0000313" key="1">
    <source>
        <dbReference type="EMBL" id="VDI36584.1"/>
    </source>
</evidence>
<evidence type="ECO:0000313" key="2">
    <source>
        <dbReference type="Proteomes" id="UP000596742"/>
    </source>
</evidence>
<accession>A0A8B6EKU1</accession>
<gene>
    <name evidence="1" type="ORF">MGAL_10B075052</name>
</gene>
<organism evidence="1 2">
    <name type="scientific">Mytilus galloprovincialis</name>
    <name type="common">Mediterranean mussel</name>
    <dbReference type="NCBI Taxonomy" id="29158"/>
    <lineage>
        <taxon>Eukaryota</taxon>
        <taxon>Metazoa</taxon>
        <taxon>Spiralia</taxon>
        <taxon>Lophotrochozoa</taxon>
        <taxon>Mollusca</taxon>
        <taxon>Bivalvia</taxon>
        <taxon>Autobranchia</taxon>
        <taxon>Pteriomorphia</taxon>
        <taxon>Mytilida</taxon>
        <taxon>Mytiloidea</taxon>
        <taxon>Mytilidae</taxon>
        <taxon>Mytilinae</taxon>
        <taxon>Mytilus</taxon>
    </lineage>
</organism>